<reference evidence="1" key="1">
    <citation type="submission" date="2021-05" db="EMBL/GenBank/DDBJ databases">
        <authorList>
            <person name="Alioto T."/>
            <person name="Alioto T."/>
            <person name="Gomez Garrido J."/>
        </authorList>
    </citation>
    <scope>NUCLEOTIDE SEQUENCE</scope>
</reference>
<sequence>MPEMYLPIVVNIVRYEYFSFMFVCFFALSIKNQSLHISPVGRTRRQNVFFKPQLEGWWLVFQLGRYTIKYNAIHNIQSLAVLLMQFPSSRQDENLLNYRIKG</sequence>
<dbReference type="EMBL" id="HBUF01294679">
    <property type="protein sequence ID" value="CAG6689933.1"/>
    <property type="molecule type" value="Transcribed_RNA"/>
</dbReference>
<dbReference type="AlphaFoldDB" id="A0A8D8TLC2"/>
<name>A0A8D8TLC2_9HEMI</name>
<protein>
    <submittedName>
        <fullName evidence="1">Uncharacterized protein</fullName>
    </submittedName>
</protein>
<organism evidence="1">
    <name type="scientific">Cacopsylla melanoneura</name>
    <dbReference type="NCBI Taxonomy" id="428564"/>
    <lineage>
        <taxon>Eukaryota</taxon>
        <taxon>Metazoa</taxon>
        <taxon>Ecdysozoa</taxon>
        <taxon>Arthropoda</taxon>
        <taxon>Hexapoda</taxon>
        <taxon>Insecta</taxon>
        <taxon>Pterygota</taxon>
        <taxon>Neoptera</taxon>
        <taxon>Paraneoptera</taxon>
        <taxon>Hemiptera</taxon>
        <taxon>Sternorrhyncha</taxon>
        <taxon>Psylloidea</taxon>
        <taxon>Psyllidae</taxon>
        <taxon>Psyllinae</taxon>
        <taxon>Cacopsylla</taxon>
    </lineage>
</organism>
<evidence type="ECO:0000313" key="1">
    <source>
        <dbReference type="EMBL" id="CAG6689933.1"/>
    </source>
</evidence>
<accession>A0A8D8TLC2</accession>
<proteinExistence type="predicted"/>